<protein>
    <submittedName>
        <fullName evidence="6">Uncharacterized protein</fullName>
    </submittedName>
</protein>
<feature type="domain" description="SLS1 second KH" evidence="4">
    <location>
        <begin position="404"/>
        <end position="477"/>
    </location>
</feature>
<accession>A0A2S4L349</accession>
<evidence type="ECO:0000313" key="7">
    <source>
        <dbReference type="Proteomes" id="UP000237481"/>
    </source>
</evidence>
<keyword evidence="7" id="KW-1185">Reference proteome</keyword>
<dbReference type="InterPro" id="IPR032741">
    <property type="entry name" value="Sls1_KH-1"/>
</dbReference>
<dbReference type="STRING" id="94208.A0A2S4L349"/>
<proteinExistence type="predicted"/>
<dbReference type="OrthoDB" id="5392646at2759"/>
<feature type="region of interest" description="Disordered" evidence="1">
    <location>
        <begin position="57"/>
        <end position="144"/>
    </location>
</feature>
<sequence>MLSRAAALSRVCLTCRLSLAQRGSTLVAYNSSIRGDPPRRYASDSAAQSKERIEALISGSLGSGDHGTIYGQNNRRRGSRGGSGRGKRKGKRSDDEPAEWELPPREERKPPTQVASDIPVLPEVVEPNPETSEAASQSEPRTDDAVAAEPLRSFHHDLLHHQHLGVEALGKPVEALIIKNPNKMKSSRKPVPLLEEEAVAAGVPLHWEDVLPKKEKPESDFSEEVWKNIDELRPSDTTVVRRKDFEKLVEALVDGFTREQLVGYFNRGDWEHSLQANDTPSYPWMVKQGAWQAAQSNQWGSLKPKQQQAVLILTAMWNLEVQEQVEGLGRLLVWVQPDLFRLISRPSSRVIESLSADYLDKSNNERISPNLEESRLAIYARKSTIATVLTRIDEIVRSITSKSVSVQHVQGDNLLEPVLEELGRITNTTLQYNKDDSELWISWLADKDRPETSTSRTGEALSSRRTEDPADIVLRLLAGHETSAQSSKAHIVGSSKNAKPRKGFFVEHHREKRAMSWRDKLRQWSRYVNPVTKEASAGDKPLDLSGMVSLPKPTRKTTDDQTTNRITATFGHILHTGHDTREAKLAKSRRILSPVVPHPASFTSITADSDNAITQSTAIILNFSPDPAQAQKFGDTVPEIRLRLPVNPDTDLSTFAFPPDSTLDGIVPWHVNDILLPDESVDVRLTQQRLLPLDADQQSLREFLAVSEFNLLAGRLRTPSRTEFSVPGKWLSANPNESTRDQGTDVPYTFMGLEIHQVVDLEWHGHTLRYSSVEAGQHGGQRQELSLHAGLPGTHQQDLTEEQAGSFLHLVEEVATGKHFSWDDGYKLMQDRSDEEFTWDMVDESFDGEEIMAQDPSAEETWTPGDAKGAPSEEQMSDMQPGASEESEALDTAPVEGAGEPQPAVSDVRDHAESPSEERSSPSTETGKGGEASQKP</sequence>
<feature type="domain" description="SLS1 first KH" evidence="2">
    <location>
        <begin position="328"/>
        <end position="399"/>
    </location>
</feature>
<feature type="region of interest" description="Disordered" evidence="1">
    <location>
        <begin position="854"/>
        <end position="936"/>
    </location>
</feature>
<dbReference type="Pfam" id="PF14611">
    <property type="entry name" value="KH_SLS1_1"/>
    <property type="match status" value="1"/>
</dbReference>
<dbReference type="InterPro" id="IPR048400">
    <property type="entry name" value="SLS1_N"/>
</dbReference>
<evidence type="ECO:0000259" key="3">
    <source>
        <dbReference type="Pfam" id="PF20776"/>
    </source>
</evidence>
<evidence type="ECO:0000259" key="5">
    <source>
        <dbReference type="Pfam" id="PF20778"/>
    </source>
</evidence>
<dbReference type="Proteomes" id="UP000237481">
    <property type="component" value="Unassembled WGS sequence"/>
</dbReference>
<reference evidence="6 7" key="1">
    <citation type="submission" date="2018-01" db="EMBL/GenBank/DDBJ databases">
        <title>Harnessing the power of phylogenomics to disentangle the directionality and signatures of interkingdom host jumping in the parasitic fungal genus Tolypocladium.</title>
        <authorList>
            <person name="Quandt C.A."/>
            <person name="Patterson W."/>
            <person name="Spatafora J.W."/>
        </authorList>
    </citation>
    <scope>NUCLEOTIDE SEQUENCE [LARGE SCALE GENOMIC DNA]</scope>
    <source>
        <strain evidence="6 7">NRBC 100945</strain>
    </source>
</reference>
<dbReference type="GO" id="GO:0005743">
    <property type="term" value="C:mitochondrial inner membrane"/>
    <property type="evidence" value="ECO:0007669"/>
    <property type="project" value="InterPro"/>
</dbReference>
<evidence type="ECO:0000313" key="6">
    <source>
        <dbReference type="EMBL" id="POR36849.1"/>
    </source>
</evidence>
<name>A0A2S4L349_9HYPO</name>
<dbReference type="EMBL" id="PKSG01000295">
    <property type="protein sequence ID" value="POR36849.1"/>
    <property type="molecule type" value="Genomic_DNA"/>
</dbReference>
<evidence type="ECO:0000259" key="2">
    <source>
        <dbReference type="Pfam" id="PF14611"/>
    </source>
</evidence>
<evidence type="ECO:0000256" key="1">
    <source>
        <dbReference type="SAM" id="MobiDB-lite"/>
    </source>
</evidence>
<feature type="region of interest" description="Disordered" evidence="1">
    <location>
        <begin position="538"/>
        <end position="560"/>
    </location>
</feature>
<feature type="domain" description="SLS1 N-terminal" evidence="3">
    <location>
        <begin position="221"/>
        <end position="322"/>
    </location>
</feature>
<dbReference type="InterPro" id="IPR048748">
    <property type="entry name" value="SLS1_KH2"/>
</dbReference>
<dbReference type="AlphaFoldDB" id="A0A2S4L349"/>
<comment type="caution">
    <text evidence="6">The sequence shown here is derived from an EMBL/GenBank/DDBJ whole genome shotgun (WGS) entry which is preliminary data.</text>
</comment>
<feature type="domain" description="SLS1 C-terminal" evidence="5">
    <location>
        <begin position="514"/>
        <end position="812"/>
    </location>
</feature>
<feature type="compositionally biased region" description="Basic residues" evidence="1">
    <location>
        <begin position="74"/>
        <end position="91"/>
    </location>
</feature>
<dbReference type="InterPro" id="IPR048401">
    <property type="entry name" value="SLS1_C"/>
</dbReference>
<feature type="compositionally biased region" description="Basic and acidic residues" evidence="1">
    <location>
        <begin position="907"/>
        <end position="920"/>
    </location>
</feature>
<feature type="compositionally biased region" description="Low complexity" evidence="1">
    <location>
        <begin position="119"/>
        <end position="130"/>
    </location>
</feature>
<organism evidence="6 7">
    <name type="scientific">Tolypocladium paradoxum</name>
    <dbReference type="NCBI Taxonomy" id="94208"/>
    <lineage>
        <taxon>Eukaryota</taxon>
        <taxon>Fungi</taxon>
        <taxon>Dikarya</taxon>
        <taxon>Ascomycota</taxon>
        <taxon>Pezizomycotina</taxon>
        <taxon>Sordariomycetes</taxon>
        <taxon>Hypocreomycetidae</taxon>
        <taxon>Hypocreales</taxon>
        <taxon>Ophiocordycipitaceae</taxon>
        <taxon>Tolypocladium</taxon>
    </lineage>
</organism>
<dbReference type="Pfam" id="PF20778">
    <property type="entry name" value="SLS1_C"/>
    <property type="match status" value="1"/>
</dbReference>
<evidence type="ECO:0000259" key="4">
    <source>
        <dbReference type="Pfam" id="PF20777"/>
    </source>
</evidence>
<dbReference type="Pfam" id="PF20776">
    <property type="entry name" value="SLS1_N"/>
    <property type="match status" value="1"/>
</dbReference>
<gene>
    <name evidence="6" type="ORF">TPAR_02941</name>
</gene>
<dbReference type="Pfam" id="PF20777">
    <property type="entry name" value="KH_SLS1_2"/>
    <property type="match status" value="1"/>
</dbReference>